<feature type="transmembrane region" description="Helical" evidence="1">
    <location>
        <begin position="314"/>
        <end position="335"/>
    </location>
</feature>
<sequence length="557" mass="59229">MALRLPGWDLRVLYVALLVQGGVAMWLGGRGWFSGDLLHYFVARGGAPGATESLMEPHAAHWQLTLVLFYVVLFKLIGLSSYLPYLAVTVLVHLALVVVAHRLLLRLGAHPLAALASALVLLTYGAGSEAFLVEAPVALTSSMLLGAIAVLLLVRNDHDRRSTVLASVLLLVGCTISLGGVVAAVWVGVFALTRGVWHMLQVVALPAVAFLGWYAVWGRGSTRILLSREETLQVPESAATLLSLPFDNVTGGWGAGPVLVLAVLVAVAYGSRRRPLLVQVTIAGIAGATFHAVVSAVAQLPYGIEQVTTSRYRYVVLLLLLPGLALVLDTLVTVAARRFGRAERRPAVALGLVVVALLTTHAALGQYRVGQSVLSIGDLTRQHLAGTTLAVAAGEKLLTDAVRGSYISGEDLERLADPALREELPDLDPTERDRIEAENNYFVAVTGDELELAPPAGVASDSFAPSLLERAGCRSYTATNATPTLVLTSYLGTGLRFRGDAGSVLTRLSRPDEDVRADPVEWRTTPGAWTYVATTAQLAELSVTFDAGGTYTFCFGD</sequence>
<name>A0A4Q2RVN5_9ACTN</name>
<accession>A0A4Q2RVN5</accession>
<feature type="transmembrane region" description="Helical" evidence="1">
    <location>
        <begin position="166"/>
        <end position="192"/>
    </location>
</feature>
<feature type="transmembrane region" description="Helical" evidence="1">
    <location>
        <begin position="12"/>
        <end position="33"/>
    </location>
</feature>
<keyword evidence="3" id="KW-1185">Reference proteome</keyword>
<dbReference type="EMBL" id="SDWT01000002">
    <property type="protein sequence ID" value="RYB91919.1"/>
    <property type="molecule type" value="Genomic_DNA"/>
</dbReference>
<proteinExistence type="predicted"/>
<feature type="transmembrane region" description="Helical" evidence="1">
    <location>
        <begin position="82"/>
        <end position="101"/>
    </location>
</feature>
<feature type="transmembrane region" description="Helical" evidence="1">
    <location>
        <begin position="251"/>
        <end position="269"/>
    </location>
</feature>
<feature type="transmembrane region" description="Helical" evidence="1">
    <location>
        <begin position="131"/>
        <end position="154"/>
    </location>
</feature>
<feature type="transmembrane region" description="Helical" evidence="1">
    <location>
        <begin position="276"/>
        <end position="302"/>
    </location>
</feature>
<keyword evidence="1" id="KW-1133">Transmembrane helix</keyword>
<keyword evidence="1" id="KW-0472">Membrane</keyword>
<organism evidence="2 3">
    <name type="scientific">Nocardioides oleivorans</name>
    <dbReference type="NCBI Taxonomy" id="273676"/>
    <lineage>
        <taxon>Bacteria</taxon>
        <taxon>Bacillati</taxon>
        <taxon>Actinomycetota</taxon>
        <taxon>Actinomycetes</taxon>
        <taxon>Propionibacteriales</taxon>
        <taxon>Nocardioidaceae</taxon>
        <taxon>Nocardioides</taxon>
    </lineage>
</organism>
<feature type="transmembrane region" description="Helical" evidence="1">
    <location>
        <begin position="347"/>
        <end position="364"/>
    </location>
</feature>
<evidence type="ECO:0000313" key="2">
    <source>
        <dbReference type="EMBL" id="RYB91919.1"/>
    </source>
</evidence>
<feature type="transmembrane region" description="Helical" evidence="1">
    <location>
        <begin position="107"/>
        <end position="124"/>
    </location>
</feature>
<evidence type="ECO:0008006" key="4">
    <source>
        <dbReference type="Google" id="ProtNLM"/>
    </source>
</evidence>
<comment type="caution">
    <text evidence="2">The sequence shown here is derived from an EMBL/GenBank/DDBJ whole genome shotgun (WGS) entry which is preliminary data.</text>
</comment>
<feature type="transmembrane region" description="Helical" evidence="1">
    <location>
        <begin position="199"/>
        <end position="217"/>
    </location>
</feature>
<feature type="transmembrane region" description="Helical" evidence="1">
    <location>
        <begin position="59"/>
        <end position="77"/>
    </location>
</feature>
<evidence type="ECO:0000256" key="1">
    <source>
        <dbReference type="SAM" id="Phobius"/>
    </source>
</evidence>
<dbReference type="Proteomes" id="UP000294071">
    <property type="component" value="Unassembled WGS sequence"/>
</dbReference>
<dbReference type="AlphaFoldDB" id="A0A4Q2RVN5"/>
<protein>
    <recommendedName>
        <fullName evidence="4">Glycosyltransferase RgtA/B/C/D-like domain-containing protein</fullName>
    </recommendedName>
</protein>
<evidence type="ECO:0000313" key="3">
    <source>
        <dbReference type="Proteomes" id="UP000294071"/>
    </source>
</evidence>
<dbReference type="RefSeq" id="WP_129401584.1">
    <property type="nucleotide sequence ID" value="NZ_SDWT01000002.1"/>
</dbReference>
<keyword evidence="1" id="KW-0812">Transmembrane</keyword>
<reference evidence="2 3" key="1">
    <citation type="submission" date="2019-01" db="EMBL/GenBank/DDBJ databases">
        <title>Novel species of Nocardioides.</title>
        <authorList>
            <person name="Liu Q."/>
            <person name="Xin Y.-H."/>
        </authorList>
    </citation>
    <scope>NUCLEOTIDE SEQUENCE [LARGE SCALE GENOMIC DNA]</scope>
    <source>
        <strain evidence="2 3">CGMCC 4.6882</strain>
    </source>
</reference>
<gene>
    <name evidence="2" type="ORF">EUA93_17500</name>
</gene>